<name>A0A841Z2E9_9LIST</name>
<gene>
    <name evidence="1" type="ORF">HB943_02045</name>
</gene>
<dbReference type="AlphaFoldDB" id="A0A841Z2E9"/>
<accession>A0A841Z2E9</accession>
<proteinExistence type="predicted"/>
<organism evidence="1 2">
    <name type="scientific">Listeria weihenstephanensis</name>
    <dbReference type="NCBI Taxonomy" id="1006155"/>
    <lineage>
        <taxon>Bacteria</taxon>
        <taxon>Bacillati</taxon>
        <taxon>Bacillota</taxon>
        <taxon>Bacilli</taxon>
        <taxon>Bacillales</taxon>
        <taxon>Listeriaceae</taxon>
        <taxon>Listeria</taxon>
    </lineage>
</organism>
<dbReference type="Proteomes" id="UP000564536">
    <property type="component" value="Unassembled WGS sequence"/>
</dbReference>
<reference evidence="1 2" key="1">
    <citation type="submission" date="2020-03" db="EMBL/GenBank/DDBJ databases">
        <title>Soil Listeria distribution.</title>
        <authorList>
            <person name="Liao J."/>
            <person name="Wiedmann M."/>
        </authorList>
    </citation>
    <scope>NUCLEOTIDE SEQUENCE [LARGE SCALE GENOMIC DNA]</scope>
    <source>
        <strain evidence="1 2">FSL L7-1523</strain>
    </source>
</reference>
<dbReference type="RefSeq" id="WP_185424274.1">
    <property type="nucleotide sequence ID" value="NZ_JAARRL010000002.1"/>
</dbReference>
<dbReference type="EMBL" id="JAARRL010000002">
    <property type="protein sequence ID" value="MBC1499368.1"/>
    <property type="molecule type" value="Genomic_DNA"/>
</dbReference>
<protein>
    <submittedName>
        <fullName evidence="1">Uncharacterized protein</fullName>
    </submittedName>
</protein>
<sequence>MREVKVYCRFPEVEMFGAVIIDSVKRLNADYIMDFKGLKLCVRKSQLTEKYIVFDAGSGQMIAGDLDKSLAIERALILLQKIPNDRIKKATKQHVFYGIPAMRMGMNIVVLNTLLGNNRAIKIYERRTGIKFTAGGARA</sequence>
<comment type="caution">
    <text evidence="1">The sequence shown here is derived from an EMBL/GenBank/DDBJ whole genome shotgun (WGS) entry which is preliminary data.</text>
</comment>
<evidence type="ECO:0000313" key="2">
    <source>
        <dbReference type="Proteomes" id="UP000564536"/>
    </source>
</evidence>
<evidence type="ECO:0000313" key="1">
    <source>
        <dbReference type="EMBL" id="MBC1499368.1"/>
    </source>
</evidence>